<dbReference type="RefSeq" id="WP_149917515.1">
    <property type="nucleotide sequence ID" value="NZ_VVZC01000162.1"/>
</dbReference>
<dbReference type="AlphaFoldDB" id="A0A6L3IZN7"/>
<evidence type="ECO:0000313" key="3">
    <source>
        <dbReference type="EMBL" id="KAA5315372.1"/>
    </source>
</evidence>
<dbReference type="Pfam" id="PF00436">
    <property type="entry name" value="SSB"/>
    <property type="match status" value="1"/>
</dbReference>
<name>A0A6L3IZN7_9BACT</name>
<dbReference type="InterPro" id="IPR012340">
    <property type="entry name" value="NA-bd_OB-fold"/>
</dbReference>
<protein>
    <submittedName>
        <fullName evidence="3">Single-stranded DNA-binding protein</fullName>
    </submittedName>
</protein>
<accession>A0A6L3IZN7</accession>
<dbReference type="Gene3D" id="2.40.50.140">
    <property type="entry name" value="Nucleic acid-binding proteins"/>
    <property type="match status" value="1"/>
</dbReference>
<dbReference type="PROSITE" id="PS50935">
    <property type="entry name" value="SSB"/>
    <property type="match status" value="1"/>
</dbReference>
<keyword evidence="1 2" id="KW-0238">DNA-binding</keyword>
<dbReference type="InterPro" id="IPR000424">
    <property type="entry name" value="Primosome_PriB/ssb"/>
</dbReference>
<comment type="caution">
    <text evidence="3">The sequence shown here is derived from an EMBL/GenBank/DDBJ whole genome shotgun (WGS) entry which is preliminary data.</text>
</comment>
<sequence>MFTGQLIGYVGADARSNKSGKGFYIPVSSKFKGVGDTEDKTLWITCFVNFDTKIMEYIKKGTQVYVTGDIFIDVFKKEDGNCIPSVTMNVSRVELLGKSEKKDETNA</sequence>
<evidence type="ECO:0000313" key="4">
    <source>
        <dbReference type="Proteomes" id="UP000481700"/>
    </source>
</evidence>
<gene>
    <name evidence="3" type="ORF">F2Z07_19540</name>
</gene>
<organism evidence="3 4">
    <name type="scientific">Phocaeicola dorei</name>
    <dbReference type="NCBI Taxonomy" id="357276"/>
    <lineage>
        <taxon>Bacteria</taxon>
        <taxon>Pseudomonadati</taxon>
        <taxon>Bacteroidota</taxon>
        <taxon>Bacteroidia</taxon>
        <taxon>Bacteroidales</taxon>
        <taxon>Bacteroidaceae</taxon>
        <taxon>Phocaeicola</taxon>
    </lineage>
</organism>
<dbReference type="SUPFAM" id="SSF50249">
    <property type="entry name" value="Nucleic acid-binding proteins"/>
    <property type="match status" value="1"/>
</dbReference>
<evidence type="ECO:0000256" key="1">
    <source>
        <dbReference type="ARBA" id="ARBA00023125"/>
    </source>
</evidence>
<evidence type="ECO:0000256" key="2">
    <source>
        <dbReference type="PROSITE-ProRule" id="PRU00252"/>
    </source>
</evidence>
<dbReference type="Proteomes" id="UP000481700">
    <property type="component" value="Unassembled WGS sequence"/>
</dbReference>
<proteinExistence type="predicted"/>
<dbReference type="CDD" id="cd04496">
    <property type="entry name" value="SSB_OBF"/>
    <property type="match status" value="1"/>
</dbReference>
<dbReference type="GO" id="GO:0003697">
    <property type="term" value="F:single-stranded DNA binding"/>
    <property type="evidence" value="ECO:0007669"/>
    <property type="project" value="InterPro"/>
</dbReference>
<reference evidence="3 4" key="1">
    <citation type="journal article" date="2019" name="Nat. Med.">
        <title>A library of human gut bacterial isolates paired with longitudinal multiomics data enables mechanistic microbiome research.</title>
        <authorList>
            <person name="Poyet M."/>
            <person name="Groussin M."/>
            <person name="Gibbons S.M."/>
            <person name="Avila-Pacheco J."/>
            <person name="Jiang X."/>
            <person name="Kearney S.M."/>
            <person name="Perrotta A.R."/>
            <person name="Berdy B."/>
            <person name="Zhao S."/>
            <person name="Lieberman T.D."/>
            <person name="Swanson P.K."/>
            <person name="Smith M."/>
            <person name="Roesemann S."/>
            <person name="Alexander J.E."/>
            <person name="Rich S.A."/>
            <person name="Livny J."/>
            <person name="Vlamakis H."/>
            <person name="Clish C."/>
            <person name="Bullock K."/>
            <person name="Deik A."/>
            <person name="Scott J."/>
            <person name="Pierce K.A."/>
            <person name="Xavier R.J."/>
            <person name="Alm E.J."/>
        </authorList>
    </citation>
    <scope>NUCLEOTIDE SEQUENCE [LARGE SCALE GENOMIC DNA]</scope>
    <source>
        <strain evidence="3 4">BIOML-A25</strain>
    </source>
</reference>
<dbReference type="EMBL" id="VVZV01000029">
    <property type="protein sequence ID" value="KAA5315372.1"/>
    <property type="molecule type" value="Genomic_DNA"/>
</dbReference>